<comment type="caution">
    <text evidence="7">The sequence shown here is derived from an EMBL/GenBank/DDBJ whole genome shotgun (WGS) entry which is preliminary data.</text>
</comment>
<sequence length="232" mass="24892">MTLRFPPARFAPDFVDYREAWDEQQRLQRAVAAGSSPDTVLLLEHPPVYTAGKRTEPEDYPYDGTDVVKVDRGGRLTWHGPGQLIAYPILRLPQPLDVVAYVRALETIIIATLREVGVEGVTVEGRSGVWLPGDNRGPDRKIAAIGIRVADGVTMHGLAINATCDLRPFGTIVPCGISDASVTSVREETGRDVTPADLAPLLQAQMLAHEALLVGSAAAAPPLTSRSEGALL</sequence>
<evidence type="ECO:0000313" key="8">
    <source>
        <dbReference type="Proteomes" id="UP000187085"/>
    </source>
</evidence>
<dbReference type="InterPro" id="IPR020605">
    <property type="entry name" value="Octanoyltransferase_CS"/>
</dbReference>
<evidence type="ECO:0000313" key="7">
    <source>
        <dbReference type="EMBL" id="OMH27821.1"/>
    </source>
</evidence>
<comment type="pathway">
    <text evidence="1 5">Protein modification; protein lipoylation via endogenous pathway; protein N(6)-(lipoyl)lysine from octanoyl-[acyl-carrier-protein]: step 1/2.</text>
</comment>
<reference evidence="7 8" key="1">
    <citation type="submission" date="2016-12" db="EMBL/GenBank/DDBJ databases">
        <title>Draft genome of Tersicoccus phoenicis 1P05MA.</title>
        <authorList>
            <person name="Nakajima Y."/>
            <person name="Yoshizawa S."/>
            <person name="Nakamura K."/>
            <person name="Ogura Y."/>
            <person name="Hayashi T."/>
            <person name="Kogure K."/>
        </authorList>
    </citation>
    <scope>NUCLEOTIDE SEQUENCE [LARGE SCALE GENOMIC DNA]</scope>
    <source>
        <strain evidence="7 8">1p05MA</strain>
    </source>
</reference>
<gene>
    <name evidence="5" type="primary">lipB</name>
    <name evidence="7" type="ORF">BKD30_02470</name>
</gene>
<dbReference type="UniPathway" id="UPA00538">
    <property type="reaction ID" value="UER00592"/>
</dbReference>
<feature type="domain" description="BPL/LPL catalytic" evidence="6">
    <location>
        <begin position="34"/>
        <end position="214"/>
    </location>
</feature>
<dbReference type="PANTHER" id="PTHR10993">
    <property type="entry name" value="OCTANOYLTRANSFERASE"/>
    <property type="match status" value="1"/>
</dbReference>
<dbReference type="EC" id="2.3.1.181" evidence="5"/>
<dbReference type="GO" id="GO:0005737">
    <property type="term" value="C:cytoplasm"/>
    <property type="evidence" value="ECO:0007669"/>
    <property type="project" value="UniProtKB-SubCell"/>
</dbReference>
<comment type="catalytic activity">
    <reaction evidence="5">
        <text>octanoyl-[ACP] + L-lysyl-[protein] = N(6)-octanoyl-L-lysyl-[protein] + holo-[ACP] + H(+)</text>
        <dbReference type="Rhea" id="RHEA:17665"/>
        <dbReference type="Rhea" id="RHEA-COMP:9636"/>
        <dbReference type="Rhea" id="RHEA-COMP:9685"/>
        <dbReference type="Rhea" id="RHEA-COMP:9752"/>
        <dbReference type="Rhea" id="RHEA-COMP:9928"/>
        <dbReference type="ChEBI" id="CHEBI:15378"/>
        <dbReference type="ChEBI" id="CHEBI:29969"/>
        <dbReference type="ChEBI" id="CHEBI:64479"/>
        <dbReference type="ChEBI" id="CHEBI:78463"/>
        <dbReference type="ChEBI" id="CHEBI:78809"/>
        <dbReference type="EC" id="2.3.1.181"/>
    </reaction>
</comment>
<evidence type="ECO:0000256" key="2">
    <source>
        <dbReference type="ARBA" id="ARBA00022679"/>
    </source>
</evidence>
<feature type="binding site" evidence="5">
    <location>
        <begin position="157"/>
        <end position="159"/>
    </location>
    <ligand>
        <name>substrate</name>
    </ligand>
</feature>
<dbReference type="AlphaFoldDB" id="A0A1R1LJU5"/>
<evidence type="ECO:0000256" key="1">
    <source>
        <dbReference type="ARBA" id="ARBA00004821"/>
    </source>
</evidence>
<dbReference type="GO" id="GO:0009249">
    <property type="term" value="P:protein lipoylation"/>
    <property type="evidence" value="ECO:0007669"/>
    <property type="project" value="InterPro"/>
</dbReference>
<feature type="binding site" evidence="5">
    <location>
        <begin position="72"/>
        <end position="79"/>
    </location>
    <ligand>
        <name>substrate</name>
    </ligand>
</feature>
<accession>A0A1R1LJU5</accession>
<keyword evidence="2 5" id="KW-0808">Transferase</keyword>
<dbReference type="GO" id="GO:0033819">
    <property type="term" value="F:lipoyl(octanoyl) transferase activity"/>
    <property type="evidence" value="ECO:0007669"/>
    <property type="project" value="UniProtKB-EC"/>
</dbReference>
<dbReference type="CDD" id="cd16444">
    <property type="entry name" value="LipB"/>
    <property type="match status" value="1"/>
</dbReference>
<dbReference type="STRING" id="554083.BKD30_02470"/>
<dbReference type="Proteomes" id="UP000187085">
    <property type="component" value="Unassembled WGS sequence"/>
</dbReference>
<proteinExistence type="inferred from homology"/>
<dbReference type="PROSITE" id="PS51733">
    <property type="entry name" value="BPL_LPL_CATALYTIC"/>
    <property type="match status" value="1"/>
</dbReference>
<keyword evidence="7" id="KW-0436">Ligase</keyword>
<dbReference type="RefSeq" id="WP_076701531.1">
    <property type="nucleotide sequence ID" value="NZ_MRDE01000015.1"/>
</dbReference>
<dbReference type="HAMAP" id="MF_00013">
    <property type="entry name" value="LipB"/>
    <property type="match status" value="1"/>
</dbReference>
<evidence type="ECO:0000256" key="3">
    <source>
        <dbReference type="ARBA" id="ARBA00023315"/>
    </source>
</evidence>
<dbReference type="Gene3D" id="3.30.930.10">
    <property type="entry name" value="Bira Bifunctional Protein, Domain 2"/>
    <property type="match status" value="1"/>
</dbReference>
<dbReference type="EMBL" id="MRDE01000015">
    <property type="protein sequence ID" value="OMH27821.1"/>
    <property type="molecule type" value="Genomic_DNA"/>
</dbReference>
<dbReference type="OrthoDB" id="9787061at2"/>
<dbReference type="NCBIfam" id="NF010925">
    <property type="entry name" value="PRK14345.1"/>
    <property type="match status" value="1"/>
</dbReference>
<comment type="similarity">
    <text evidence="5">Belongs to the LipB family.</text>
</comment>
<evidence type="ECO:0000256" key="4">
    <source>
        <dbReference type="ARBA" id="ARBA00024732"/>
    </source>
</evidence>
<organism evidence="7 8">
    <name type="scientific">Tersicoccus phoenicis</name>
    <dbReference type="NCBI Taxonomy" id="554083"/>
    <lineage>
        <taxon>Bacteria</taxon>
        <taxon>Bacillati</taxon>
        <taxon>Actinomycetota</taxon>
        <taxon>Actinomycetes</taxon>
        <taxon>Micrococcales</taxon>
        <taxon>Micrococcaceae</taxon>
        <taxon>Tersicoccus</taxon>
    </lineage>
</organism>
<protein>
    <recommendedName>
        <fullName evidence="5">Octanoyltransferase</fullName>
        <ecNumber evidence="5">2.3.1.181</ecNumber>
    </recommendedName>
    <alternativeName>
        <fullName evidence="5">Lipoate-protein ligase B</fullName>
    </alternativeName>
    <alternativeName>
        <fullName evidence="5">Lipoyl/octanoyl transferase</fullName>
    </alternativeName>
    <alternativeName>
        <fullName evidence="5">Octanoyl-[acyl-carrier-protein]-protein N-octanoyltransferase</fullName>
    </alternativeName>
</protein>
<dbReference type="InterPro" id="IPR004143">
    <property type="entry name" value="BPL_LPL_catalytic"/>
</dbReference>
<dbReference type="GO" id="GO:0016874">
    <property type="term" value="F:ligase activity"/>
    <property type="evidence" value="ECO:0007669"/>
    <property type="project" value="UniProtKB-KW"/>
</dbReference>
<keyword evidence="5" id="KW-0963">Cytoplasm</keyword>
<dbReference type="SUPFAM" id="SSF55681">
    <property type="entry name" value="Class II aaRS and biotin synthetases"/>
    <property type="match status" value="1"/>
</dbReference>
<dbReference type="NCBIfam" id="TIGR00214">
    <property type="entry name" value="lipB"/>
    <property type="match status" value="1"/>
</dbReference>
<keyword evidence="3 5" id="KW-0012">Acyltransferase</keyword>
<comment type="miscellaneous">
    <text evidence="5">In the reaction, the free carboxyl group of octanoic acid is attached via an amide linkage to the epsilon-amino group of a specific lysine residue of lipoyl domains of lipoate-dependent enzymes.</text>
</comment>
<name>A0A1R1LJU5_9MICC</name>
<dbReference type="InterPro" id="IPR000544">
    <property type="entry name" value="Octanoyltransferase"/>
</dbReference>
<feature type="site" description="Lowers pKa of active site Cys" evidence="5">
    <location>
        <position position="141"/>
    </location>
</feature>
<feature type="binding site" evidence="5">
    <location>
        <begin position="144"/>
        <end position="146"/>
    </location>
    <ligand>
        <name>substrate</name>
    </ligand>
</feature>
<feature type="active site" description="Acyl-thioester intermediate" evidence="5">
    <location>
        <position position="175"/>
    </location>
</feature>
<evidence type="ECO:0000259" key="6">
    <source>
        <dbReference type="PROSITE" id="PS51733"/>
    </source>
</evidence>
<evidence type="ECO:0000256" key="5">
    <source>
        <dbReference type="HAMAP-Rule" id="MF_00013"/>
    </source>
</evidence>
<comment type="subcellular location">
    <subcellularLocation>
        <location evidence="5">Cytoplasm</location>
    </subcellularLocation>
</comment>
<dbReference type="PROSITE" id="PS01313">
    <property type="entry name" value="LIPB"/>
    <property type="match status" value="1"/>
</dbReference>
<dbReference type="InterPro" id="IPR045864">
    <property type="entry name" value="aa-tRNA-synth_II/BPL/LPL"/>
</dbReference>
<keyword evidence="8" id="KW-1185">Reference proteome</keyword>
<dbReference type="Pfam" id="PF21948">
    <property type="entry name" value="LplA-B_cat"/>
    <property type="match status" value="1"/>
</dbReference>
<comment type="function">
    <text evidence="4 5">Catalyzes the transfer of endogenously produced octanoic acid from octanoyl-acyl-carrier-protein onto the lipoyl domains of lipoate-dependent enzymes. Lipoyl-ACP can also act as a substrate although octanoyl-ACP is likely to be the physiological substrate.</text>
</comment>
<dbReference type="PANTHER" id="PTHR10993:SF7">
    <property type="entry name" value="LIPOYLTRANSFERASE 2, MITOCHONDRIAL-RELATED"/>
    <property type="match status" value="1"/>
</dbReference>